<dbReference type="AlphaFoldDB" id="A0A447V646"/>
<dbReference type="RefSeq" id="WP_126357332.1">
    <property type="nucleotide sequence ID" value="NZ_LR134201.1"/>
</dbReference>
<evidence type="ECO:0000313" key="3">
    <source>
        <dbReference type="Proteomes" id="UP000274122"/>
    </source>
</evidence>
<dbReference type="OrthoDB" id="6631567at2"/>
<name>A0A447V646_9ENTR</name>
<dbReference type="KEGG" id="clap:NCTC11466_03547"/>
<organism evidence="2 3">
    <name type="scientific">Cedecea lapagei</name>
    <dbReference type="NCBI Taxonomy" id="158823"/>
    <lineage>
        <taxon>Bacteria</taxon>
        <taxon>Pseudomonadati</taxon>
        <taxon>Pseudomonadota</taxon>
        <taxon>Gammaproteobacteria</taxon>
        <taxon>Enterobacterales</taxon>
        <taxon>Enterobacteriaceae</taxon>
        <taxon>Cedecea</taxon>
    </lineage>
</organism>
<accession>A0A447V646</accession>
<evidence type="ECO:0000313" key="2">
    <source>
        <dbReference type="EMBL" id="VEC00269.1"/>
    </source>
</evidence>
<keyword evidence="3" id="KW-1185">Reference proteome</keyword>
<evidence type="ECO:0008006" key="4">
    <source>
        <dbReference type="Google" id="ProtNLM"/>
    </source>
</evidence>
<protein>
    <recommendedName>
        <fullName evidence="4">Ead/Ea22-like family protein</fullName>
    </recommendedName>
</protein>
<reference evidence="2 3" key="1">
    <citation type="submission" date="2018-12" db="EMBL/GenBank/DDBJ databases">
        <authorList>
            <consortium name="Pathogen Informatics"/>
        </authorList>
    </citation>
    <scope>NUCLEOTIDE SEQUENCE [LARGE SCALE GENOMIC DNA]</scope>
    <source>
        <strain evidence="2 3">NCTC11466</strain>
    </source>
</reference>
<dbReference type="Proteomes" id="UP000274122">
    <property type="component" value="Chromosome"/>
</dbReference>
<sequence>MTKQLEALIAEVKAAAEKATPGPYSIDHTGYSLNCSEGTFGDFLDMDNATFALEANPESILTLIAALEQSQRANAAQDDHINQQSDRIENLEKKNAELGSQLCRYSMSPGQADQRMCESRAVRAALGFGKDADNVAPVDLTARIDALKARIAELEASPLAVKLPKGILMQSAYSTGFDPSDWVLCIPRDSAVEAISAAGGTVDEGE</sequence>
<feature type="coiled-coil region" evidence="1">
    <location>
        <begin position="74"/>
        <end position="101"/>
    </location>
</feature>
<proteinExistence type="predicted"/>
<gene>
    <name evidence="2" type="ORF">NCTC11466_03547</name>
</gene>
<keyword evidence="1" id="KW-0175">Coiled coil</keyword>
<evidence type="ECO:0000256" key="1">
    <source>
        <dbReference type="SAM" id="Coils"/>
    </source>
</evidence>
<dbReference type="EMBL" id="LR134201">
    <property type="protein sequence ID" value="VEC00269.1"/>
    <property type="molecule type" value="Genomic_DNA"/>
</dbReference>